<dbReference type="InterPro" id="IPR007109">
    <property type="entry name" value="Brix"/>
</dbReference>
<protein>
    <recommendedName>
        <fullName evidence="1">U3 small nucleolar ribonucleoprotein protein IMP4</fullName>
    </recommendedName>
</protein>
<dbReference type="Pfam" id="PF04427">
    <property type="entry name" value="Brix"/>
    <property type="match status" value="1"/>
</dbReference>
<dbReference type="OrthoDB" id="10253204at2759"/>
<dbReference type="GO" id="GO:0032040">
    <property type="term" value="C:small-subunit processome"/>
    <property type="evidence" value="ECO:0007669"/>
    <property type="project" value="TreeGrafter"/>
</dbReference>
<feature type="domain" description="Brix" evidence="2">
    <location>
        <begin position="82"/>
        <end position="263"/>
    </location>
</feature>
<sequence>MLRRQARLRREYLYKKSLEVQERQTFEKKQKLKEALRDGKPIPTELQNEAEELNKALKLDEAQELVESTQDDEYARAGIFDPKVVVTTSRDPSSRLQQFAKEMRLVIPNSQRINRGNYVISEIVETCKANEVTDLVIVHETRGQPDGLIVSHLPYGPTVHFTLYNVVLRHDIKDQGNLSEAFPHLIFENFSSRLGTRIMSMLKYLFPVPKADSKRVMTFANDSDFISFRHHVYAKSAHKEVQLAEVGPRFEMRPFEIRLGTVDMPDADKEWVLRTYQRTSRKRDLL</sequence>
<dbReference type="Proteomes" id="UP001150907">
    <property type="component" value="Unassembled WGS sequence"/>
</dbReference>
<dbReference type="PANTHER" id="PTHR22734:SF2">
    <property type="entry name" value="U3 SMALL NUCLEOLAR RIBONUCLEOPROTEIN PROTEIN IMP4"/>
    <property type="match status" value="1"/>
</dbReference>
<dbReference type="InterPro" id="IPR044281">
    <property type="entry name" value="IMP4/RPF1"/>
</dbReference>
<dbReference type="GO" id="GO:0030515">
    <property type="term" value="F:snoRNA binding"/>
    <property type="evidence" value="ECO:0007669"/>
    <property type="project" value="TreeGrafter"/>
</dbReference>
<dbReference type="GO" id="GO:0042134">
    <property type="term" value="F:rRNA primary transcript binding"/>
    <property type="evidence" value="ECO:0007669"/>
    <property type="project" value="InterPro"/>
</dbReference>
<accession>A0A9W8BGP4</accession>
<evidence type="ECO:0000259" key="2">
    <source>
        <dbReference type="PROSITE" id="PS50833"/>
    </source>
</evidence>
<dbReference type="GO" id="GO:0006364">
    <property type="term" value="P:rRNA processing"/>
    <property type="evidence" value="ECO:0007669"/>
    <property type="project" value="InterPro"/>
</dbReference>
<gene>
    <name evidence="3" type="primary">IMP4</name>
    <name evidence="3" type="ORF">H4R26_001499</name>
</gene>
<evidence type="ECO:0000313" key="3">
    <source>
        <dbReference type="EMBL" id="KAJ2006240.1"/>
    </source>
</evidence>
<dbReference type="Gene3D" id="3.40.50.10480">
    <property type="entry name" value="Probable brix-domain ribosomal biogenesis protein"/>
    <property type="match status" value="1"/>
</dbReference>
<dbReference type="FunFam" id="3.40.50.10480:FF:000001">
    <property type="entry name" value="IMP4, U3 small nucleolar ribonucleoprotein"/>
    <property type="match status" value="1"/>
</dbReference>
<comment type="caution">
    <text evidence="3">The sequence shown here is derived from an EMBL/GenBank/DDBJ whole genome shotgun (WGS) entry which is preliminary data.</text>
</comment>
<organism evidence="3 4">
    <name type="scientific">Coemansia thaxteri</name>
    <dbReference type="NCBI Taxonomy" id="2663907"/>
    <lineage>
        <taxon>Eukaryota</taxon>
        <taxon>Fungi</taxon>
        <taxon>Fungi incertae sedis</taxon>
        <taxon>Zoopagomycota</taxon>
        <taxon>Kickxellomycotina</taxon>
        <taxon>Kickxellomycetes</taxon>
        <taxon>Kickxellales</taxon>
        <taxon>Kickxellaceae</taxon>
        <taxon>Coemansia</taxon>
    </lineage>
</organism>
<dbReference type="GO" id="GO:0034457">
    <property type="term" value="C:Mpp10 complex"/>
    <property type="evidence" value="ECO:0007669"/>
    <property type="project" value="UniProtKB-ARBA"/>
</dbReference>
<reference evidence="3" key="1">
    <citation type="submission" date="2022-07" db="EMBL/GenBank/DDBJ databases">
        <title>Phylogenomic reconstructions and comparative analyses of Kickxellomycotina fungi.</title>
        <authorList>
            <person name="Reynolds N.K."/>
            <person name="Stajich J.E."/>
            <person name="Barry K."/>
            <person name="Grigoriev I.V."/>
            <person name="Crous P."/>
            <person name="Smith M.E."/>
        </authorList>
    </citation>
    <scope>NUCLEOTIDE SEQUENCE</scope>
    <source>
        <strain evidence="3">IMI 214461</strain>
    </source>
</reference>
<dbReference type="GO" id="GO:0005654">
    <property type="term" value="C:nucleoplasm"/>
    <property type="evidence" value="ECO:0007669"/>
    <property type="project" value="UniProtKB-ARBA"/>
</dbReference>
<proteinExistence type="predicted"/>
<name>A0A9W8BGP4_9FUNG</name>
<evidence type="ECO:0000313" key="4">
    <source>
        <dbReference type="Proteomes" id="UP001150907"/>
    </source>
</evidence>
<dbReference type="SMART" id="SM00879">
    <property type="entry name" value="Brix"/>
    <property type="match status" value="1"/>
</dbReference>
<dbReference type="GO" id="GO:0042274">
    <property type="term" value="P:ribosomal small subunit biogenesis"/>
    <property type="evidence" value="ECO:0007669"/>
    <property type="project" value="UniProtKB-ARBA"/>
</dbReference>
<dbReference type="AlphaFoldDB" id="A0A9W8BGP4"/>
<dbReference type="PROSITE" id="PS50833">
    <property type="entry name" value="BRIX"/>
    <property type="match status" value="1"/>
</dbReference>
<dbReference type="EMBL" id="JANBQF010000068">
    <property type="protein sequence ID" value="KAJ2006240.1"/>
    <property type="molecule type" value="Genomic_DNA"/>
</dbReference>
<dbReference type="SUPFAM" id="SSF52954">
    <property type="entry name" value="Class II aaRS ABD-related"/>
    <property type="match status" value="1"/>
</dbReference>
<evidence type="ECO:0000256" key="1">
    <source>
        <dbReference type="ARBA" id="ARBA00040513"/>
    </source>
</evidence>
<keyword evidence="4" id="KW-1185">Reference proteome</keyword>
<dbReference type="PANTHER" id="PTHR22734">
    <property type="entry name" value="U3 SMALL NUCLEOLAR RIBONUCLEOPROTEIN PROTEIN IMP4"/>
    <property type="match status" value="1"/>
</dbReference>